<comment type="subcellular location">
    <subcellularLocation>
        <location evidence="1">Nucleus</location>
    </subcellularLocation>
</comment>
<protein>
    <submittedName>
        <fullName evidence="4">Scaffold attachment factor B2</fullName>
    </submittedName>
</protein>
<dbReference type="InterPro" id="IPR051738">
    <property type="entry name" value="SAF_Modulators"/>
</dbReference>
<accession>A0A146MDG7</accession>
<dbReference type="InterPro" id="IPR035979">
    <property type="entry name" value="RBD_domain_sf"/>
</dbReference>
<dbReference type="GO" id="GO:0050684">
    <property type="term" value="P:regulation of mRNA processing"/>
    <property type="evidence" value="ECO:0007669"/>
    <property type="project" value="TreeGrafter"/>
</dbReference>
<evidence type="ECO:0000256" key="2">
    <source>
        <dbReference type="ARBA" id="ARBA00023242"/>
    </source>
</evidence>
<feature type="region of interest" description="Disordered" evidence="3">
    <location>
        <begin position="1"/>
        <end position="174"/>
    </location>
</feature>
<evidence type="ECO:0000256" key="1">
    <source>
        <dbReference type="ARBA" id="ARBA00004123"/>
    </source>
</evidence>
<dbReference type="GO" id="GO:0006357">
    <property type="term" value="P:regulation of transcription by RNA polymerase II"/>
    <property type="evidence" value="ECO:0007669"/>
    <property type="project" value="TreeGrafter"/>
</dbReference>
<name>A0A146MDG7_LYGHE</name>
<organism evidence="4">
    <name type="scientific">Lygus hesperus</name>
    <name type="common">Western plant bug</name>
    <dbReference type="NCBI Taxonomy" id="30085"/>
    <lineage>
        <taxon>Eukaryota</taxon>
        <taxon>Metazoa</taxon>
        <taxon>Ecdysozoa</taxon>
        <taxon>Arthropoda</taxon>
        <taxon>Hexapoda</taxon>
        <taxon>Insecta</taxon>
        <taxon>Pterygota</taxon>
        <taxon>Neoptera</taxon>
        <taxon>Paraneoptera</taxon>
        <taxon>Hemiptera</taxon>
        <taxon>Heteroptera</taxon>
        <taxon>Panheteroptera</taxon>
        <taxon>Cimicomorpha</taxon>
        <taxon>Miridae</taxon>
        <taxon>Mirini</taxon>
        <taxon>Lygus</taxon>
    </lineage>
</organism>
<dbReference type="PANTHER" id="PTHR15683:SF8">
    <property type="entry name" value="SCAFFOLD ATTACHMENT FACTOR B, ISOFORM B"/>
    <property type="match status" value="1"/>
</dbReference>
<gene>
    <name evidence="4" type="primary">Safb2</name>
    <name evidence="4" type="ORF">g.95491</name>
</gene>
<feature type="compositionally biased region" description="Basic and acidic residues" evidence="3">
    <location>
        <begin position="51"/>
        <end position="89"/>
    </location>
</feature>
<dbReference type="PANTHER" id="PTHR15683">
    <property type="entry name" value="SCAFFOLD ATTACHMENT FACTOR B-RELATED"/>
    <property type="match status" value="1"/>
</dbReference>
<feature type="non-terminal residue" evidence="4">
    <location>
        <position position="228"/>
    </location>
</feature>
<feature type="non-terminal residue" evidence="4">
    <location>
        <position position="1"/>
    </location>
</feature>
<dbReference type="SUPFAM" id="SSF54928">
    <property type="entry name" value="RNA-binding domain, RBD"/>
    <property type="match status" value="1"/>
</dbReference>
<feature type="compositionally biased region" description="Polar residues" evidence="3">
    <location>
        <begin position="18"/>
        <end position="28"/>
    </location>
</feature>
<evidence type="ECO:0000256" key="3">
    <source>
        <dbReference type="SAM" id="MobiDB-lite"/>
    </source>
</evidence>
<proteinExistence type="predicted"/>
<dbReference type="InterPro" id="IPR012677">
    <property type="entry name" value="Nucleotide-bd_a/b_plait_sf"/>
</dbReference>
<dbReference type="GO" id="GO:0005634">
    <property type="term" value="C:nucleus"/>
    <property type="evidence" value="ECO:0007669"/>
    <property type="project" value="UniProtKB-SubCell"/>
</dbReference>
<dbReference type="EMBL" id="GDHC01001557">
    <property type="protein sequence ID" value="JAQ17072.1"/>
    <property type="molecule type" value="Transcribed_RNA"/>
</dbReference>
<dbReference type="Gene3D" id="3.30.70.330">
    <property type="match status" value="1"/>
</dbReference>
<dbReference type="GO" id="GO:0043565">
    <property type="term" value="F:sequence-specific DNA binding"/>
    <property type="evidence" value="ECO:0007669"/>
    <property type="project" value="TreeGrafter"/>
</dbReference>
<keyword evidence="2" id="KW-0539">Nucleus</keyword>
<evidence type="ECO:0000313" key="4">
    <source>
        <dbReference type="EMBL" id="JAQ17072.1"/>
    </source>
</evidence>
<sequence>DEGKNPDTYQFELDKKSTNSASSGQMDDSNAKDDSLENVEGGDVNGSGDAIDEKVEPKEDTEGGDKKTEDDGEQDESKTDVKANEKVSSESETLIQLTLEEGESFQDDEMEATDAEKTENAEKPENEDTKDTPKGKEETGKEGEASSDKTQDKKQDENSSTEASKSSKSKRSYSQNRNLWIANISQSTRATELKHALSAHGKVVGAKVVTSAKYPGACCYGYVTMDTV</sequence>
<feature type="compositionally biased region" description="Acidic residues" evidence="3">
    <location>
        <begin position="100"/>
        <end position="113"/>
    </location>
</feature>
<reference evidence="4" key="1">
    <citation type="journal article" date="2016" name="Gigascience">
        <title>De novo construction of an expanded transcriptome assembly for the western tarnished plant bug, Lygus hesperus.</title>
        <authorList>
            <person name="Tassone E.E."/>
            <person name="Geib S.M."/>
            <person name="Hall B."/>
            <person name="Fabrick J.A."/>
            <person name="Brent C.S."/>
            <person name="Hull J.J."/>
        </authorList>
    </citation>
    <scope>NUCLEOTIDE SEQUENCE</scope>
</reference>
<feature type="compositionally biased region" description="Basic and acidic residues" evidence="3">
    <location>
        <begin position="114"/>
        <end position="157"/>
    </location>
</feature>
<dbReference type="AlphaFoldDB" id="A0A146MDG7"/>